<gene>
    <name evidence="10" type="ORF">XA68_18215</name>
</gene>
<keyword evidence="11" id="KW-1185">Reference proteome</keyword>
<proteinExistence type="inferred from homology"/>
<feature type="binding site" evidence="8">
    <location>
        <position position="133"/>
    </location>
    <ligand>
        <name>FAD</name>
        <dbReference type="ChEBI" id="CHEBI:57692"/>
    </ligand>
</feature>
<name>A0A2A9PNZ0_OPHUN</name>
<evidence type="ECO:0000256" key="8">
    <source>
        <dbReference type="PIRSR" id="PIRSR601834-1"/>
    </source>
</evidence>
<dbReference type="Gene3D" id="2.40.30.10">
    <property type="entry name" value="Translation factors"/>
    <property type="match status" value="1"/>
</dbReference>
<dbReference type="Pfam" id="PF00970">
    <property type="entry name" value="FAD_binding_6"/>
    <property type="match status" value="1"/>
</dbReference>
<dbReference type="STRING" id="268505.A0A2A9PNZ0"/>
<dbReference type="OrthoDB" id="10253744at2759"/>
<dbReference type="InterPro" id="IPR001834">
    <property type="entry name" value="CBR-like"/>
</dbReference>
<dbReference type="PROSITE" id="PS51384">
    <property type="entry name" value="FAD_FR"/>
    <property type="match status" value="1"/>
</dbReference>
<evidence type="ECO:0000259" key="9">
    <source>
        <dbReference type="PROSITE" id="PS51384"/>
    </source>
</evidence>
<evidence type="ECO:0000256" key="1">
    <source>
        <dbReference type="ARBA" id="ARBA00001974"/>
    </source>
</evidence>
<protein>
    <recommendedName>
        <fullName evidence="9">FAD-binding FR-type domain-containing protein</fullName>
    </recommendedName>
</protein>
<dbReference type="Proteomes" id="UP000037136">
    <property type="component" value="Unassembled WGS sequence"/>
</dbReference>
<reference evidence="10 11" key="2">
    <citation type="journal article" date="2017" name="Sci. Rep.">
        <title>Ant-infecting Ophiocordyceps genomes reveal a high diversity of potential behavioral manipulation genes and a possible major role for enterotoxins.</title>
        <authorList>
            <person name="de Bekker C."/>
            <person name="Ohm R.A."/>
            <person name="Evans H.C."/>
            <person name="Brachmann A."/>
            <person name="Hughes D.P."/>
        </authorList>
    </citation>
    <scope>NUCLEOTIDE SEQUENCE [LARGE SCALE GENOMIC DNA]</scope>
    <source>
        <strain evidence="10 11">SC16a</strain>
    </source>
</reference>
<reference evidence="10 11" key="1">
    <citation type="journal article" date="2015" name="BMC Genomics">
        <title>Gene expression during zombie ant biting behavior reflects the complexity underlying fungal parasitic behavioral manipulation.</title>
        <authorList>
            <person name="de Bekker C."/>
            <person name="Ohm R.A."/>
            <person name="Loreto R.G."/>
            <person name="Sebastian A."/>
            <person name="Albert I."/>
            <person name="Merrow M."/>
            <person name="Brachmann A."/>
            <person name="Hughes D.P."/>
        </authorList>
    </citation>
    <scope>NUCLEOTIDE SEQUENCE [LARGE SCALE GENOMIC DNA]</scope>
    <source>
        <strain evidence="10 11">SC16a</strain>
    </source>
</reference>
<comment type="subcellular location">
    <subcellularLocation>
        <location evidence="2">Membrane</location>
    </subcellularLocation>
</comment>
<feature type="binding site" evidence="8">
    <location>
        <position position="132"/>
    </location>
    <ligand>
        <name>FAD</name>
        <dbReference type="ChEBI" id="CHEBI:57692"/>
    </ligand>
</feature>
<evidence type="ECO:0000256" key="6">
    <source>
        <dbReference type="ARBA" id="ARBA00023002"/>
    </source>
</evidence>
<organism evidence="10 11">
    <name type="scientific">Ophiocordyceps unilateralis</name>
    <name type="common">Zombie-ant fungus</name>
    <name type="synonym">Torrubia unilateralis</name>
    <dbReference type="NCBI Taxonomy" id="268505"/>
    <lineage>
        <taxon>Eukaryota</taxon>
        <taxon>Fungi</taxon>
        <taxon>Dikarya</taxon>
        <taxon>Ascomycota</taxon>
        <taxon>Pezizomycotina</taxon>
        <taxon>Sordariomycetes</taxon>
        <taxon>Hypocreomycetidae</taxon>
        <taxon>Hypocreales</taxon>
        <taxon>Ophiocordycipitaceae</taxon>
        <taxon>Ophiocordyceps</taxon>
    </lineage>
</organism>
<evidence type="ECO:0000256" key="5">
    <source>
        <dbReference type="ARBA" id="ARBA00022827"/>
    </source>
</evidence>
<comment type="cofactor">
    <cofactor evidence="1 8">
        <name>FAD</name>
        <dbReference type="ChEBI" id="CHEBI:57692"/>
    </cofactor>
</comment>
<dbReference type="SUPFAM" id="SSF52343">
    <property type="entry name" value="Ferredoxin reductase-like, C-terminal NADP-linked domain"/>
    <property type="match status" value="1"/>
</dbReference>
<dbReference type="CDD" id="cd06183">
    <property type="entry name" value="cyt_b5_reduct_like"/>
    <property type="match status" value="1"/>
</dbReference>
<dbReference type="AlphaFoldDB" id="A0A2A9PNZ0"/>
<keyword evidence="4 8" id="KW-0285">Flavoprotein</keyword>
<dbReference type="InterPro" id="IPR008333">
    <property type="entry name" value="Cbr1-like_FAD-bd_dom"/>
</dbReference>
<feature type="binding site" evidence="8">
    <location>
        <position position="106"/>
    </location>
    <ligand>
        <name>FAD</name>
        <dbReference type="ChEBI" id="CHEBI:57692"/>
    </ligand>
</feature>
<sequence>MGRALGQLQLLPRAATSRPARSSLVLAAGAAVFAATCYYNHHHQHLVDEPSRLNRDRFVRYVVTGREPVSPSSTLLTVASQTNDQWRHGLWSVEVKQPEVQIARHYTPLPPSADGDNGLLLFYLRNVQGGEMSSYLARLAVGNLIWLRGPHPGFDIIRRLGSRTRLVVLAGGTGLAPAMQAAATVLDKPNTSATILWAVRRRDEIQSSPSAPPSWWKLWLRGPTPIQLGPHLENATPLALRLRQMKDQYGSRLDIRVAIDDESSTFRDDQLERILLLPPSSSAPFMSSMDCGCHDQSLHASASELDPSDETCLCPSAPDAKPGKNIFIVSGPDGFVSHYAGPKIWSGGTLTQGPVGGVVAKLQRRYPSLAREWLVLKL</sequence>
<comment type="similarity">
    <text evidence="3">Belongs to the flavoprotein pyridine nucleotide cytochrome reductase family.</text>
</comment>
<comment type="caution">
    <text evidence="10">The sequence shown here is derived from an EMBL/GenBank/DDBJ whole genome shotgun (WGS) entry which is preliminary data.</text>
</comment>
<feature type="domain" description="FAD-binding FR-type" evidence="9">
    <location>
        <begin position="56"/>
        <end position="157"/>
    </location>
</feature>
<dbReference type="EMBL" id="LAZP02000009">
    <property type="protein sequence ID" value="PFH63078.1"/>
    <property type="molecule type" value="Genomic_DNA"/>
</dbReference>
<evidence type="ECO:0000313" key="11">
    <source>
        <dbReference type="Proteomes" id="UP000037136"/>
    </source>
</evidence>
<accession>A0A2A9PNZ0</accession>
<evidence type="ECO:0000256" key="4">
    <source>
        <dbReference type="ARBA" id="ARBA00022630"/>
    </source>
</evidence>
<dbReference type="PRINTS" id="PR00406">
    <property type="entry name" value="CYTB5RDTASE"/>
</dbReference>
<dbReference type="InterPro" id="IPR017927">
    <property type="entry name" value="FAD-bd_FR_type"/>
</dbReference>
<keyword evidence="7" id="KW-0472">Membrane</keyword>
<evidence type="ECO:0000256" key="7">
    <source>
        <dbReference type="ARBA" id="ARBA00023136"/>
    </source>
</evidence>
<evidence type="ECO:0000256" key="3">
    <source>
        <dbReference type="ARBA" id="ARBA00006105"/>
    </source>
</evidence>
<dbReference type="SUPFAM" id="SSF63380">
    <property type="entry name" value="Riboflavin synthase domain-like"/>
    <property type="match status" value="1"/>
</dbReference>
<feature type="binding site" evidence="8">
    <location>
        <position position="104"/>
    </location>
    <ligand>
        <name>FAD</name>
        <dbReference type="ChEBI" id="CHEBI:57692"/>
    </ligand>
</feature>
<dbReference type="InterPro" id="IPR017938">
    <property type="entry name" value="Riboflavin_synthase-like_b-brl"/>
</dbReference>
<dbReference type="PANTHER" id="PTHR19370">
    <property type="entry name" value="NADH-CYTOCHROME B5 REDUCTASE"/>
    <property type="match status" value="1"/>
</dbReference>
<keyword evidence="6" id="KW-0560">Oxidoreductase</keyword>
<dbReference type="GO" id="GO:0016491">
    <property type="term" value="F:oxidoreductase activity"/>
    <property type="evidence" value="ECO:0007669"/>
    <property type="project" value="UniProtKB-KW"/>
</dbReference>
<dbReference type="GO" id="GO:0016020">
    <property type="term" value="C:membrane"/>
    <property type="evidence" value="ECO:0007669"/>
    <property type="project" value="UniProtKB-SubCell"/>
</dbReference>
<dbReference type="PANTHER" id="PTHR19370:SF189">
    <property type="entry name" value="CYTOCHROME C MITOCHONDRIAL IMPORT FACTOR CYC2"/>
    <property type="match status" value="1"/>
</dbReference>
<keyword evidence="5 8" id="KW-0274">FAD</keyword>
<evidence type="ECO:0000256" key="2">
    <source>
        <dbReference type="ARBA" id="ARBA00004370"/>
    </source>
</evidence>
<dbReference type="Gene3D" id="3.40.50.80">
    <property type="entry name" value="Nucleotide-binding domain of ferredoxin-NADP reductase (FNR) module"/>
    <property type="match status" value="1"/>
</dbReference>
<dbReference type="InterPro" id="IPR039261">
    <property type="entry name" value="FNR_nucleotide-bd"/>
</dbReference>
<evidence type="ECO:0000313" key="10">
    <source>
        <dbReference type="EMBL" id="PFH63078.1"/>
    </source>
</evidence>
<dbReference type="GO" id="GO:0005739">
    <property type="term" value="C:mitochondrion"/>
    <property type="evidence" value="ECO:0007669"/>
    <property type="project" value="TreeGrafter"/>
</dbReference>